<dbReference type="RefSeq" id="WP_094397217.1">
    <property type="nucleotide sequence ID" value="NZ_CP016893.1"/>
</dbReference>
<organism evidence="3 4">
    <name type="scientific">Thermoanaerobacterium thermosaccharolyticum</name>
    <name type="common">Clostridium thermosaccharolyticum</name>
    <dbReference type="NCBI Taxonomy" id="1517"/>
    <lineage>
        <taxon>Bacteria</taxon>
        <taxon>Bacillati</taxon>
        <taxon>Bacillota</taxon>
        <taxon>Clostridia</taxon>
        <taxon>Thermoanaerobacterales</taxon>
        <taxon>Thermoanaerobacteraceae</taxon>
        <taxon>Thermoanaerobacterium</taxon>
    </lineage>
</organism>
<dbReference type="InterPro" id="IPR006935">
    <property type="entry name" value="Helicase/UvrB_N"/>
</dbReference>
<dbReference type="InterPro" id="IPR013670">
    <property type="entry name" value="EcoEI_R_C_dom"/>
</dbReference>
<dbReference type="NCBIfam" id="NF046051">
    <property type="entry name" value="restrict_EcoAI"/>
    <property type="match status" value="1"/>
</dbReference>
<dbReference type="Gene3D" id="3.40.50.300">
    <property type="entry name" value="P-loop containing nucleotide triphosphate hydrolases"/>
    <property type="match status" value="2"/>
</dbReference>
<dbReference type="AlphaFoldDB" id="A0A223HYN7"/>
<keyword evidence="3" id="KW-0540">Nuclease</keyword>
<dbReference type="Gene3D" id="3.90.1570.30">
    <property type="match status" value="1"/>
</dbReference>
<dbReference type="GO" id="GO:0005829">
    <property type="term" value="C:cytosol"/>
    <property type="evidence" value="ECO:0007669"/>
    <property type="project" value="TreeGrafter"/>
</dbReference>
<gene>
    <name evidence="3" type="ORF">Thert_01323</name>
</gene>
<dbReference type="InterPro" id="IPR027417">
    <property type="entry name" value="P-loop_NTPase"/>
</dbReference>
<sequence length="791" mass="91307">MDKKDLSERDICTKYITPALVNAGWDLERQIREEVSFTDGKIIVRKKLVTRGEKKRADYILYYKSNIPIAIIEAKDNKHAVGAGMQQALEYAEILDIPFAFSSNGDSFLEHDRTIKEGIVEREIPLYKFPSPMELWNRYKKAKGFTENEEKIVTQEYYYDQNGKNPRYYQRIAINRTVEAIAKGQNRILLVMATGTGKTYTAFQIIYRLWKSKAKKRILFLADRNILIDQTMANDFKYFGDKMTKITNRKVDKAHEIYLALYQGISGAEEFKNVYKEFSPDFFDLIIIDECHRGSAKEDSAWREILEYFSPATQIGLTATPKETKDVSNIEYFGEPIYTYSLKQGIEDGFLAPYKVIRVLIDVDAYGYRPEKGKKDKYGYEIEDREYNVKDFDKSLVIDNRTALVAKKVSDFLKKNNSRFDKTIFFCVDIEHAERMRQALVNENADLVAENPKYVMRITGDNDEGKAELDNFIDPASKYPVLVTTSKLMTTGVDAQTCKFIVLDTNINSIIEFKQIIGRGTRIREDYGKQYFTIIDFRDVTKLFADPSFDGEPVVIKTPNGDIPTEEEEGEGSGDGSDISNDDICDGYTSDTSPEIIDGGDINDAPVKYYVNDVPVKILNERVYYYDKDGNLITESLTSYTKKNIKNEFKTLDEFLRKWNESDRKEVVLKELENKGVFFEELKEEVGKDLDPFDMICHVAFDMPPLTRRERANNVKKRNYFAKYGEKAREVLEALLDKYADEGIENIENLEILKIPEFNKFGSPLEIVKRFGGKKDYMDAIKELENEIYTA</sequence>
<proteinExistence type="predicted"/>
<evidence type="ECO:0000259" key="2">
    <source>
        <dbReference type="PROSITE" id="PS51192"/>
    </source>
</evidence>
<dbReference type="CDD" id="cd18032">
    <property type="entry name" value="DEXHc_RE_I_III_res"/>
    <property type="match status" value="1"/>
</dbReference>
<dbReference type="PROSITE" id="PS51192">
    <property type="entry name" value="HELICASE_ATP_BIND_1"/>
    <property type="match status" value="1"/>
</dbReference>
<dbReference type="InterPro" id="IPR014001">
    <property type="entry name" value="Helicase_ATP-bd"/>
</dbReference>
<reference evidence="3 4" key="1">
    <citation type="submission" date="2016-08" db="EMBL/GenBank/DDBJ databases">
        <title>A novel genetic cassette of butanologenic Thermoanaerobacterium thermosaccharolyticum that directly convert cellulose to butanol.</title>
        <authorList>
            <person name="Li T."/>
            <person name="He J."/>
        </authorList>
    </citation>
    <scope>NUCLEOTIDE SEQUENCE [LARGE SCALE GENOMIC DNA]</scope>
    <source>
        <strain evidence="3 4">TG57</strain>
    </source>
</reference>
<keyword evidence="3" id="KW-0378">Hydrolase</keyword>
<dbReference type="InterPro" id="IPR050742">
    <property type="entry name" value="Helicase_Restrict-Modif_Enz"/>
</dbReference>
<dbReference type="Pfam" id="PF08463">
    <property type="entry name" value="EcoEI_R_C"/>
    <property type="match status" value="1"/>
</dbReference>
<dbReference type="CDD" id="cd18799">
    <property type="entry name" value="SF2_C_EcoAI-like"/>
    <property type="match status" value="1"/>
</dbReference>
<dbReference type="Pfam" id="PF04313">
    <property type="entry name" value="HSDR_N"/>
    <property type="match status" value="1"/>
</dbReference>
<dbReference type="GO" id="GO:0003677">
    <property type="term" value="F:DNA binding"/>
    <property type="evidence" value="ECO:0007669"/>
    <property type="project" value="UniProtKB-KW"/>
</dbReference>
<feature type="domain" description="Helicase ATP-binding" evidence="2">
    <location>
        <begin position="179"/>
        <end position="339"/>
    </location>
</feature>
<keyword evidence="3" id="KW-0255">Endonuclease</keyword>
<dbReference type="GO" id="GO:0009035">
    <property type="term" value="F:type I site-specific deoxyribonuclease activity"/>
    <property type="evidence" value="ECO:0007669"/>
    <property type="project" value="UniProtKB-EC"/>
</dbReference>
<dbReference type="REBASE" id="215706">
    <property type="entry name" value="TthTG57ORF1322P"/>
</dbReference>
<feature type="region of interest" description="Disordered" evidence="1">
    <location>
        <begin position="554"/>
        <end position="585"/>
    </location>
</feature>
<dbReference type="Pfam" id="PF04851">
    <property type="entry name" value="ResIII"/>
    <property type="match status" value="1"/>
</dbReference>
<name>A0A223HYN7_THETR</name>
<evidence type="ECO:0000313" key="4">
    <source>
        <dbReference type="Proteomes" id="UP000214975"/>
    </source>
</evidence>
<dbReference type="PANTHER" id="PTHR47396">
    <property type="entry name" value="TYPE I RESTRICTION ENZYME ECOKI R PROTEIN"/>
    <property type="match status" value="1"/>
</dbReference>
<evidence type="ECO:0000313" key="3">
    <source>
        <dbReference type="EMBL" id="AST57395.1"/>
    </source>
</evidence>
<dbReference type="SMART" id="SM00487">
    <property type="entry name" value="DEXDc"/>
    <property type="match status" value="1"/>
</dbReference>
<dbReference type="GO" id="GO:0005524">
    <property type="term" value="F:ATP binding"/>
    <property type="evidence" value="ECO:0007669"/>
    <property type="project" value="UniProtKB-KW"/>
</dbReference>
<dbReference type="InterPro" id="IPR007409">
    <property type="entry name" value="Restrct_endonuc_type1_HsdR_N"/>
</dbReference>
<protein>
    <submittedName>
        <fullName evidence="3">Restriction endonuclease</fullName>
    </submittedName>
</protein>
<dbReference type="EMBL" id="CP016893">
    <property type="protein sequence ID" value="AST57395.1"/>
    <property type="molecule type" value="Genomic_DNA"/>
</dbReference>
<dbReference type="Proteomes" id="UP000214975">
    <property type="component" value="Chromosome"/>
</dbReference>
<dbReference type="GO" id="GO:0009307">
    <property type="term" value="P:DNA restriction-modification system"/>
    <property type="evidence" value="ECO:0007669"/>
    <property type="project" value="UniProtKB-KW"/>
</dbReference>
<dbReference type="PANTHER" id="PTHR47396:SF1">
    <property type="entry name" value="ATP-DEPENDENT HELICASE IRC3-RELATED"/>
    <property type="match status" value="1"/>
</dbReference>
<dbReference type="SUPFAM" id="SSF52540">
    <property type="entry name" value="P-loop containing nucleoside triphosphate hydrolases"/>
    <property type="match status" value="2"/>
</dbReference>
<accession>A0A223HYN7</accession>
<evidence type="ECO:0000256" key="1">
    <source>
        <dbReference type="SAM" id="MobiDB-lite"/>
    </source>
</evidence>